<dbReference type="InterPro" id="IPR036388">
    <property type="entry name" value="WH-like_DNA-bd_sf"/>
</dbReference>
<organism evidence="5 6">
    <name type="scientific">Caproiciproducens faecalis</name>
    <dbReference type="NCBI Taxonomy" id="2820301"/>
    <lineage>
        <taxon>Bacteria</taxon>
        <taxon>Bacillati</taxon>
        <taxon>Bacillota</taxon>
        <taxon>Clostridia</taxon>
        <taxon>Eubacteriales</taxon>
        <taxon>Acutalibacteraceae</taxon>
        <taxon>Caproiciproducens</taxon>
    </lineage>
</organism>
<evidence type="ECO:0000259" key="4">
    <source>
        <dbReference type="PROSITE" id="PS50949"/>
    </source>
</evidence>
<feature type="domain" description="HTH gntR-type" evidence="4">
    <location>
        <begin position="9"/>
        <end position="77"/>
    </location>
</feature>
<dbReference type="Gene3D" id="1.10.10.10">
    <property type="entry name" value="Winged helix-like DNA-binding domain superfamily/Winged helix DNA-binding domain"/>
    <property type="match status" value="1"/>
</dbReference>
<dbReference type="SMART" id="SM00895">
    <property type="entry name" value="FCD"/>
    <property type="match status" value="1"/>
</dbReference>
<dbReference type="Proteomes" id="UP000719942">
    <property type="component" value="Unassembled WGS sequence"/>
</dbReference>
<dbReference type="Pfam" id="PF07729">
    <property type="entry name" value="FCD"/>
    <property type="match status" value="1"/>
</dbReference>
<dbReference type="SUPFAM" id="SSF48008">
    <property type="entry name" value="GntR ligand-binding domain-like"/>
    <property type="match status" value="1"/>
</dbReference>
<evidence type="ECO:0000256" key="2">
    <source>
        <dbReference type="ARBA" id="ARBA00023125"/>
    </source>
</evidence>
<comment type="caution">
    <text evidence="5">The sequence shown here is derived from an EMBL/GenBank/DDBJ whole genome shotgun (WGS) entry which is preliminary data.</text>
</comment>
<sequence>MKIKPIVYQRISDQVFEQMKQQILQGAWKPGQKLPSENDLAASFGVSRITVRQAMQKLSVLELVDTRSGEGSYIKEASLSPIMNSIMPIAYLGDFDIRQVLEFRQMVEVETAGFAAEKATPEEIAQLRALYNEMKTIEIDKERHQFAKLDLDFHFKIAEMTKNELIIATHNILREILSNAMEQIVEHLGSDIGIYYHGKLLEAIEAHDVKRTKDIMREHVQKTLESMCSNK</sequence>
<dbReference type="PRINTS" id="PR00035">
    <property type="entry name" value="HTHGNTR"/>
</dbReference>
<dbReference type="SUPFAM" id="SSF46785">
    <property type="entry name" value="Winged helix' DNA-binding domain"/>
    <property type="match status" value="1"/>
</dbReference>
<name>A0ABS7DNE1_9FIRM</name>
<dbReference type="PANTHER" id="PTHR43537">
    <property type="entry name" value="TRANSCRIPTIONAL REGULATOR, GNTR FAMILY"/>
    <property type="match status" value="1"/>
</dbReference>
<dbReference type="InterPro" id="IPR008920">
    <property type="entry name" value="TF_FadR/GntR_C"/>
</dbReference>
<dbReference type="PANTHER" id="PTHR43537:SF5">
    <property type="entry name" value="UXU OPERON TRANSCRIPTIONAL REGULATOR"/>
    <property type="match status" value="1"/>
</dbReference>
<dbReference type="Pfam" id="PF00392">
    <property type="entry name" value="GntR"/>
    <property type="match status" value="1"/>
</dbReference>
<reference evidence="5 6" key="1">
    <citation type="submission" date="2021-03" db="EMBL/GenBank/DDBJ databases">
        <title>Caproiciproducens sp. nov. isolated from feces of cow.</title>
        <authorList>
            <person name="Choi J.-Y."/>
        </authorList>
    </citation>
    <scope>NUCLEOTIDE SEQUENCE [LARGE SCALE GENOMIC DNA]</scope>
    <source>
        <strain evidence="5 6">AGMB10547</strain>
    </source>
</reference>
<dbReference type="EMBL" id="JAGFNZ010000002">
    <property type="protein sequence ID" value="MBW7572056.1"/>
    <property type="molecule type" value="Genomic_DNA"/>
</dbReference>
<dbReference type="CDD" id="cd07377">
    <property type="entry name" value="WHTH_GntR"/>
    <property type="match status" value="1"/>
</dbReference>
<keyword evidence="3" id="KW-0804">Transcription</keyword>
<keyword evidence="1" id="KW-0805">Transcription regulation</keyword>
<dbReference type="InterPro" id="IPR036390">
    <property type="entry name" value="WH_DNA-bd_sf"/>
</dbReference>
<dbReference type="SMART" id="SM00345">
    <property type="entry name" value="HTH_GNTR"/>
    <property type="match status" value="1"/>
</dbReference>
<dbReference type="InterPro" id="IPR011711">
    <property type="entry name" value="GntR_C"/>
</dbReference>
<dbReference type="PROSITE" id="PS50949">
    <property type="entry name" value="HTH_GNTR"/>
    <property type="match status" value="1"/>
</dbReference>
<evidence type="ECO:0000313" key="5">
    <source>
        <dbReference type="EMBL" id="MBW7572056.1"/>
    </source>
</evidence>
<evidence type="ECO:0000313" key="6">
    <source>
        <dbReference type="Proteomes" id="UP000719942"/>
    </source>
</evidence>
<dbReference type="RefSeq" id="WP_219964482.1">
    <property type="nucleotide sequence ID" value="NZ_JAGFNZ010000002.1"/>
</dbReference>
<keyword evidence="2" id="KW-0238">DNA-binding</keyword>
<evidence type="ECO:0000256" key="3">
    <source>
        <dbReference type="ARBA" id="ARBA00023163"/>
    </source>
</evidence>
<evidence type="ECO:0000256" key="1">
    <source>
        <dbReference type="ARBA" id="ARBA00023015"/>
    </source>
</evidence>
<keyword evidence="6" id="KW-1185">Reference proteome</keyword>
<accession>A0ABS7DNE1</accession>
<dbReference type="Gene3D" id="1.20.120.530">
    <property type="entry name" value="GntR ligand-binding domain-like"/>
    <property type="match status" value="1"/>
</dbReference>
<gene>
    <name evidence="5" type="ORF">J5W02_04460</name>
</gene>
<protein>
    <submittedName>
        <fullName evidence="5">FadR family transcriptional regulator</fullName>
    </submittedName>
</protein>
<dbReference type="InterPro" id="IPR000524">
    <property type="entry name" value="Tscrpt_reg_HTH_GntR"/>
</dbReference>
<proteinExistence type="predicted"/>